<gene>
    <name evidence="3" type="primary">LOC109010440</name>
</gene>
<dbReference type="KEGG" id="jre:109010440"/>
<evidence type="ECO:0000256" key="1">
    <source>
        <dbReference type="SAM" id="MobiDB-lite"/>
    </source>
</evidence>
<evidence type="ECO:0000313" key="2">
    <source>
        <dbReference type="Proteomes" id="UP000235220"/>
    </source>
</evidence>
<dbReference type="OrthoDB" id="778084at2759"/>
<feature type="region of interest" description="Disordered" evidence="1">
    <location>
        <begin position="100"/>
        <end position="182"/>
    </location>
</feature>
<organism evidence="2 3">
    <name type="scientific">Juglans regia</name>
    <name type="common">English walnut</name>
    <dbReference type="NCBI Taxonomy" id="51240"/>
    <lineage>
        <taxon>Eukaryota</taxon>
        <taxon>Viridiplantae</taxon>
        <taxon>Streptophyta</taxon>
        <taxon>Embryophyta</taxon>
        <taxon>Tracheophyta</taxon>
        <taxon>Spermatophyta</taxon>
        <taxon>Magnoliopsida</taxon>
        <taxon>eudicotyledons</taxon>
        <taxon>Gunneridae</taxon>
        <taxon>Pentapetalae</taxon>
        <taxon>rosids</taxon>
        <taxon>fabids</taxon>
        <taxon>Fagales</taxon>
        <taxon>Juglandaceae</taxon>
        <taxon>Juglans</taxon>
    </lineage>
</organism>
<reference evidence="3" key="1">
    <citation type="submission" date="2025-08" db="UniProtKB">
        <authorList>
            <consortium name="RefSeq"/>
        </authorList>
    </citation>
    <scope>IDENTIFICATION</scope>
    <source>
        <tissue evidence="3">Leaves</tissue>
    </source>
</reference>
<dbReference type="PANTHER" id="PTHR34660">
    <property type="entry name" value="MYB-LIKE PROTEIN X"/>
    <property type="match status" value="1"/>
</dbReference>
<feature type="region of interest" description="Disordered" evidence="1">
    <location>
        <begin position="30"/>
        <end position="67"/>
    </location>
</feature>
<keyword evidence="2" id="KW-1185">Reference proteome</keyword>
<feature type="compositionally biased region" description="Polar residues" evidence="1">
    <location>
        <begin position="173"/>
        <end position="182"/>
    </location>
</feature>
<dbReference type="FunCoup" id="A0A2I4GSE9">
    <property type="interactions" value="178"/>
</dbReference>
<accession>A0A2I4GSE9</accession>
<sequence length="306" mass="35963">MSRCYPYPPPGYVKNGEPWIDWTKLQREREKVKTDIKKEKKREEKKKRRKAHRGKEKPTVIGDDKKRKLNYQEYVQLEKTRAEPCGEYFQKQIEAEAEQFEKSDLTEEQERPICSANVCSDSSQRSNKRKRDSSPTSGFRSHGTIVRIRLSSKKDRDDEKSCSTSGRVDFHAQQKNGSVNVPNQVHLCSSNGRENILAEERTAEPKKELPCPVPERSETSYKSETERTEYLYKALIENWVPPRTQDRENLFSDEEWLFKRKKQEDRRASQKFEAGNDVISCSRKLWPQGHYLSEVDMYALPYTVPF</sequence>
<dbReference type="Gramene" id="Jr11_19610_p1">
    <property type="protein sequence ID" value="cds.Jr11_19610_p1"/>
    <property type="gene ID" value="Jr11_19610"/>
</dbReference>
<dbReference type="Proteomes" id="UP000235220">
    <property type="component" value="Chromosome 11"/>
</dbReference>
<dbReference type="AlphaFoldDB" id="A0A2I4GSE9"/>
<feature type="compositionally biased region" description="Basic and acidic residues" evidence="1">
    <location>
        <begin position="152"/>
        <end position="161"/>
    </location>
</feature>
<dbReference type="PANTHER" id="PTHR34660:SF7">
    <property type="entry name" value="DNA LIGASE-LIKE PROTEIN"/>
    <property type="match status" value="1"/>
</dbReference>
<name>A0A2I4GSE9_JUGRE</name>
<evidence type="ECO:0000313" key="3">
    <source>
        <dbReference type="RefSeq" id="XP_018846824.2"/>
    </source>
</evidence>
<protein>
    <submittedName>
        <fullName evidence="3">Uncharacterized protein LOC109010440</fullName>
    </submittedName>
</protein>
<dbReference type="STRING" id="51240.A0A2I4GSE9"/>
<feature type="compositionally biased region" description="Basic and acidic residues" evidence="1">
    <location>
        <begin position="100"/>
        <end position="111"/>
    </location>
</feature>
<feature type="compositionally biased region" description="Basic and acidic residues" evidence="1">
    <location>
        <begin position="30"/>
        <end position="42"/>
    </location>
</feature>
<dbReference type="GeneID" id="109010440"/>
<feature type="compositionally biased region" description="Basic and acidic residues" evidence="1">
    <location>
        <begin position="56"/>
        <end position="66"/>
    </location>
</feature>
<proteinExistence type="predicted"/>
<feature type="compositionally biased region" description="Basic residues" evidence="1">
    <location>
        <begin position="43"/>
        <end position="55"/>
    </location>
</feature>
<dbReference type="RefSeq" id="XP_018846824.2">
    <property type="nucleotide sequence ID" value="XM_018991279.2"/>
</dbReference>